<evidence type="ECO:0000256" key="1">
    <source>
        <dbReference type="ARBA" id="ARBA00022884"/>
    </source>
</evidence>
<dbReference type="Gene3D" id="3.30.70.330">
    <property type="match status" value="1"/>
</dbReference>
<gene>
    <name evidence="4" type="ORF">MUK42_35390</name>
</gene>
<keyword evidence="5" id="KW-1185">Reference proteome</keyword>
<accession>A0A9E7KT79</accession>
<dbReference type="AlphaFoldDB" id="A0A9E7KT79"/>
<proteinExistence type="predicted"/>
<dbReference type="SUPFAM" id="SSF54427">
    <property type="entry name" value="NTF2-like"/>
    <property type="match status" value="1"/>
</dbReference>
<feature type="compositionally biased region" description="Polar residues" evidence="2">
    <location>
        <begin position="243"/>
        <end position="254"/>
    </location>
</feature>
<feature type="region of interest" description="Disordered" evidence="2">
    <location>
        <begin position="332"/>
        <end position="364"/>
    </location>
</feature>
<dbReference type="InterPro" id="IPR039539">
    <property type="entry name" value="Ras_GTPase_bind_prot"/>
</dbReference>
<feature type="region of interest" description="Disordered" evidence="2">
    <location>
        <begin position="594"/>
        <end position="635"/>
    </location>
</feature>
<dbReference type="Pfam" id="PF02136">
    <property type="entry name" value="NTF2"/>
    <property type="match status" value="1"/>
</dbReference>
<dbReference type="GO" id="GO:0005829">
    <property type="term" value="C:cytosol"/>
    <property type="evidence" value="ECO:0007669"/>
    <property type="project" value="TreeGrafter"/>
</dbReference>
<name>A0A9E7KT79_9LILI</name>
<keyword evidence="1" id="KW-0694">RNA-binding</keyword>
<dbReference type="PANTHER" id="PTHR10693:SF20">
    <property type="entry name" value="AT27578P"/>
    <property type="match status" value="1"/>
</dbReference>
<dbReference type="Proteomes" id="UP001055439">
    <property type="component" value="Chromosome 8"/>
</dbReference>
<feature type="compositionally biased region" description="Basic residues" evidence="2">
    <location>
        <begin position="623"/>
        <end position="635"/>
    </location>
</feature>
<sequence length="635" mass="67771">MEAQPSTPDESIFYAQRVGETFVNRYYHFLRNSPELVHRFYQESSRLGRADDHGNVTSITTIDAINEKIMSMDLCTLEIKAVHSQESFGGGMMVLVTGFLTRVDNVKRDFVQSFFLAPQERGYYVLNDILMHAGKVTPQLENKGLTNGVSSPVVPEHGQDESVCNPRSNGESWNLQEEEPGNEVVDEVSDFFQAVGFKSKDTSAQREMAKKTYASVVKAKKDLPWVSVVKTEQHPISAPPASNGPTFSSSASGRQNIQMAESDGHSIYVKNLPLDATHALLEEEFKRFGPIKAGGIQVKGNKLKSTCFGFVEFKLAGAVRSAIELITEEDSPSVKGVGTKKDGISERFHNSSQEVEDPRGQGEKLRHRTNNFSIHYLSGYEATDVSHIAEQQGPALVGNRSEPCVVPIPRVGTATADDELGAKVEGFLLELVVVDVPGHGADLVGEALEVNGGGGDLLATGGVVAVSEVSAGGKVEAHDAVMGIEKGGVGGEIGRTTGVWLDVDAPPGGVESVGGEGAGTAEVLDGVDVLVAAVVAVAGHALGVLVSESAAEGLDDGEGGEVLGGDELDSVRLAPLLVFDEIVDLRVDGGERRESPFAHGLHGCSSRGRNGKAKMLDGERERGRGRRRTKKSSEE</sequence>
<dbReference type="SUPFAM" id="SSF54928">
    <property type="entry name" value="RNA-binding domain, RBD"/>
    <property type="match status" value="1"/>
</dbReference>
<dbReference type="InterPro" id="IPR000504">
    <property type="entry name" value="RRM_dom"/>
</dbReference>
<dbReference type="OrthoDB" id="339151at2759"/>
<dbReference type="SMART" id="SM00360">
    <property type="entry name" value="RRM"/>
    <property type="match status" value="1"/>
</dbReference>
<dbReference type="CDD" id="cd00590">
    <property type="entry name" value="RRM_SF"/>
    <property type="match status" value="1"/>
</dbReference>
<dbReference type="Pfam" id="PF00076">
    <property type="entry name" value="RRM_1"/>
    <property type="match status" value="1"/>
</dbReference>
<dbReference type="GO" id="GO:0003729">
    <property type="term" value="F:mRNA binding"/>
    <property type="evidence" value="ECO:0007669"/>
    <property type="project" value="TreeGrafter"/>
</dbReference>
<dbReference type="GO" id="GO:1990904">
    <property type="term" value="C:ribonucleoprotein complex"/>
    <property type="evidence" value="ECO:0007669"/>
    <property type="project" value="TreeGrafter"/>
</dbReference>
<dbReference type="InterPro" id="IPR012677">
    <property type="entry name" value="Nucleotide-bd_a/b_plait_sf"/>
</dbReference>
<dbReference type="PANTHER" id="PTHR10693">
    <property type="entry name" value="RAS GTPASE-ACTIVATING PROTEIN-BINDING PROTEIN"/>
    <property type="match status" value="1"/>
</dbReference>
<dbReference type="FunFam" id="3.10.450.50:FF:000003">
    <property type="entry name" value="Nuclear transport factor 2 family protein"/>
    <property type="match status" value="1"/>
</dbReference>
<evidence type="ECO:0000313" key="4">
    <source>
        <dbReference type="EMBL" id="URE31072.1"/>
    </source>
</evidence>
<dbReference type="InterPro" id="IPR032710">
    <property type="entry name" value="NTF2-like_dom_sf"/>
</dbReference>
<feature type="compositionally biased region" description="Basic and acidic residues" evidence="2">
    <location>
        <begin position="339"/>
        <end position="349"/>
    </location>
</feature>
<protein>
    <submittedName>
        <fullName evidence="4">Nuclear transport factor 2 (NTF2) domain</fullName>
    </submittedName>
</protein>
<dbReference type="InterPro" id="IPR035979">
    <property type="entry name" value="RBD_domain_sf"/>
</dbReference>
<evidence type="ECO:0000256" key="2">
    <source>
        <dbReference type="SAM" id="MobiDB-lite"/>
    </source>
</evidence>
<evidence type="ECO:0000259" key="3">
    <source>
        <dbReference type="SMART" id="SM00360"/>
    </source>
</evidence>
<dbReference type="InterPro" id="IPR002075">
    <property type="entry name" value="NTF2_dom"/>
</dbReference>
<feature type="region of interest" description="Disordered" evidence="2">
    <location>
        <begin position="155"/>
        <end position="180"/>
    </location>
</feature>
<feature type="compositionally biased region" description="Polar residues" evidence="2">
    <location>
        <begin position="165"/>
        <end position="175"/>
    </location>
</feature>
<dbReference type="InterPro" id="IPR018222">
    <property type="entry name" value="Nuclear_transport_factor_2_euk"/>
</dbReference>
<dbReference type="CDD" id="cd00780">
    <property type="entry name" value="NTF2"/>
    <property type="match status" value="1"/>
</dbReference>
<feature type="region of interest" description="Disordered" evidence="2">
    <location>
        <begin position="234"/>
        <end position="254"/>
    </location>
</feature>
<dbReference type="Gene3D" id="3.10.450.50">
    <property type="match status" value="1"/>
</dbReference>
<evidence type="ECO:0000313" key="5">
    <source>
        <dbReference type="Proteomes" id="UP001055439"/>
    </source>
</evidence>
<organism evidence="4 5">
    <name type="scientific">Musa troglodytarum</name>
    <name type="common">fe'i banana</name>
    <dbReference type="NCBI Taxonomy" id="320322"/>
    <lineage>
        <taxon>Eukaryota</taxon>
        <taxon>Viridiplantae</taxon>
        <taxon>Streptophyta</taxon>
        <taxon>Embryophyta</taxon>
        <taxon>Tracheophyta</taxon>
        <taxon>Spermatophyta</taxon>
        <taxon>Magnoliopsida</taxon>
        <taxon>Liliopsida</taxon>
        <taxon>Zingiberales</taxon>
        <taxon>Musaceae</taxon>
        <taxon>Musa</taxon>
    </lineage>
</organism>
<dbReference type="EMBL" id="CP097510">
    <property type="protein sequence ID" value="URE31072.1"/>
    <property type="molecule type" value="Genomic_DNA"/>
</dbReference>
<feature type="domain" description="RRM" evidence="3">
    <location>
        <begin position="266"/>
        <end position="335"/>
    </location>
</feature>
<reference evidence="4" key="1">
    <citation type="submission" date="2022-05" db="EMBL/GenBank/DDBJ databases">
        <title>The Musa troglodytarum L. genome provides insights into the mechanism of non-climacteric behaviour and enrichment of carotenoids.</title>
        <authorList>
            <person name="Wang J."/>
        </authorList>
    </citation>
    <scope>NUCLEOTIDE SEQUENCE</scope>
    <source>
        <tissue evidence="4">Leaf</tissue>
    </source>
</reference>